<dbReference type="PROSITE" id="PS50994">
    <property type="entry name" value="INTEGRASE"/>
    <property type="match status" value="1"/>
</dbReference>
<feature type="domain" description="Integrase catalytic" evidence="1">
    <location>
        <begin position="123"/>
        <end position="300"/>
    </location>
</feature>
<dbReference type="Proteomes" id="UP000515847">
    <property type="component" value="Chromosome"/>
</dbReference>
<dbReference type="SUPFAM" id="SSF53098">
    <property type="entry name" value="Ribonuclease H-like"/>
    <property type="match status" value="1"/>
</dbReference>
<evidence type="ECO:0000259" key="1">
    <source>
        <dbReference type="PROSITE" id="PS50994"/>
    </source>
</evidence>
<dbReference type="RefSeq" id="WP_187142831.1">
    <property type="nucleotide sequence ID" value="NZ_CP045798.1"/>
</dbReference>
<dbReference type="PANTHER" id="PTHR35004">
    <property type="entry name" value="TRANSPOSASE RV3428C-RELATED"/>
    <property type="match status" value="1"/>
</dbReference>
<protein>
    <submittedName>
        <fullName evidence="2">DDE-type integrase/transposase/recombinase</fullName>
    </submittedName>
</protein>
<dbReference type="GO" id="GO:0003676">
    <property type="term" value="F:nucleic acid binding"/>
    <property type="evidence" value="ECO:0007669"/>
    <property type="project" value="InterPro"/>
</dbReference>
<dbReference type="EMBL" id="CP045798">
    <property type="protein sequence ID" value="QNB45466.1"/>
    <property type="molecule type" value="Genomic_DNA"/>
</dbReference>
<organism evidence="2 3">
    <name type="scientific">Thermanaerosceptrum fracticalcis</name>
    <dbReference type="NCBI Taxonomy" id="1712410"/>
    <lineage>
        <taxon>Bacteria</taxon>
        <taxon>Bacillati</taxon>
        <taxon>Bacillota</taxon>
        <taxon>Clostridia</taxon>
        <taxon>Eubacteriales</taxon>
        <taxon>Peptococcaceae</taxon>
        <taxon>Thermanaerosceptrum</taxon>
    </lineage>
</organism>
<evidence type="ECO:0000313" key="2">
    <source>
        <dbReference type="EMBL" id="QNB45466.1"/>
    </source>
</evidence>
<keyword evidence="3" id="KW-1185">Reference proteome</keyword>
<dbReference type="GO" id="GO:0015074">
    <property type="term" value="P:DNA integration"/>
    <property type="evidence" value="ECO:0007669"/>
    <property type="project" value="InterPro"/>
</dbReference>
<dbReference type="Gene3D" id="3.30.420.10">
    <property type="entry name" value="Ribonuclease H-like superfamily/Ribonuclease H"/>
    <property type="match status" value="1"/>
</dbReference>
<dbReference type="InterPro" id="IPR001584">
    <property type="entry name" value="Integrase_cat-core"/>
</dbReference>
<dbReference type="SUPFAM" id="SSF46689">
    <property type="entry name" value="Homeodomain-like"/>
    <property type="match status" value="1"/>
</dbReference>
<dbReference type="InterPro" id="IPR036397">
    <property type="entry name" value="RNaseH_sf"/>
</dbReference>
<sequence length="520" mass="61086">MIKRWHMYSKIQVMKSEGFKQRKVAKMLQIHRNTVKKYWDMTPDEFQETILEPAKKSSLEQHKELIISWLRTYREITSAQIHDWLKEKYNLTLAENSVRRYVRMLRIDYNIKPEGDDRNYEAVLDPPMGLQMQVDIGTISVENVRTRRYQKLYCIGFVLSNSRYKYGVWFPKPPEAQDMVNAIRSCFEWMGGKPKELVFDQDRLIAVDENYGDIIYTKEFESFRQNEKLNIYLCRKGDPPSKGRIEAVVKFFKYNFARYRQYSEQWIWDEEFEKWLHRTGNAKKHSITKKIPAEVFEIERGYLTPVSYKIENPDSNILLRKIRKDNTVMYEGNRYTVPTGSFGVYEDVQLQIQADELLIYAGFCDILLARHKICLEKGKLIQNNNHLRNKNIKIAGMKEALKARFLNPATAEKYLDRIHAGKKRYVRDQFQLIEKTISQYSSEAVDAALQYCLTNELNSAVDFRDAVIHFSQGIKETENKPVPSDIHTTNNSSLPSLKVAKRNLQDMINCLKGGAGTWLN</sequence>
<dbReference type="InterPro" id="IPR012337">
    <property type="entry name" value="RNaseH-like_sf"/>
</dbReference>
<evidence type="ECO:0000313" key="3">
    <source>
        <dbReference type="Proteomes" id="UP000515847"/>
    </source>
</evidence>
<dbReference type="KEGG" id="tfr:BR63_03510"/>
<accession>A0A7G6E062</accession>
<gene>
    <name evidence="2" type="ORF">BR63_03510</name>
</gene>
<proteinExistence type="predicted"/>
<name>A0A7G6E062_THEFR</name>
<dbReference type="AlphaFoldDB" id="A0A7G6E062"/>
<dbReference type="InterPro" id="IPR009057">
    <property type="entry name" value="Homeodomain-like_sf"/>
</dbReference>
<reference evidence="2 3" key="1">
    <citation type="journal article" date="2019" name="Front. Microbiol.">
        <title>Thermoanaerosceptrum fracticalcis gen. nov. sp. nov., a Novel Fumarate-Fermenting Microorganism From a Deep Fractured Carbonate Aquifer of the US Great Basin.</title>
        <authorList>
            <person name="Hamilton-Brehm S.D."/>
            <person name="Stewart L.E."/>
            <person name="Zavarin M."/>
            <person name="Caldwell M."/>
            <person name="Lawson P.A."/>
            <person name="Onstott T.C."/>
            <person name="Grzymski J."/>
            <person name="Neveux I."/>
            <person name="Lollar B.S."/>
            <person name="Russell C.E."/>
            <person name="Moser D.P."/>
        </authorList>
    </citation>
    <scope>NUCLEOTIDE SEQUENCE [LARGE SCALE GENOMIC DNA]</scope>
    <source>
        <strain evidence="2 3">DRI-13</strain>
    </source>
</reference>
<dbReference type="PANTHER" id="PTHR35004:SF7">
    <property type="entry name" value="INTEGRASE PROTEIN"/>
    <property type="match status" value="1"/>
</dbReference>